<gene>
    <name evidence="3" type="ORF">I2501_06955</name>
</gene>
<keyword evidence="2" id="KW-1133">Transmembrane helix</keyword>
<evidence type="ECO:0000256" key="1">
    <source>
        <dbReference type="SAM" id="MobiDB-lite"/>
    </source>
</evidence>
<keyword evidence="2" id="KW-0812">Transmembrane</keyword>
<name>A0A931B212_9ACTN</name>
<sequence>MAVADQRQAHEKQAEREKQAVPKQARRRPKLTGRAAVLALVVCALVAALAYPMRQFIAQRSQIAQQRAAQQQAQQQVDELRRERARWEDPAYVEAQARQRLHYGFPGDVPFNSVLPTPTATASPSAQQQAAAQPWYQSLLGSLDSADSADRTTQPGR</sequence>
<evidence type="ECO:0000313" key="3">
    <source>
        <dbReference type="EMBL" id="MBF9067777.1"/>
    </source>
</evidence>
<feature type="region of interest" description="Disordered" evidence="1">
    <location>
        <begin position="114"/>
        <end position="133"/>
    </location>
</feature>
<dbReference type="EMBL" id="JADPRT010000002">
    <property type="protein sequence ID" value="MBF9067777.1"/>
    <property type="molecule type" value="Genomic_DNA"/>
</dbReference>
<keyword evidence="4" id="KW-1185">Reference proteome</keyword>
<keyword evidence="2" id="KW-0472">Membrane</keyword>
<proteinExistence type="predicted"/>
<organism evidence="3 4">
    <name type="scientific">Streptacidiphilus fuscans</name>
    <dbReference type="NCBI Taxonomy" id="2789292"/>
    <lineage>
        <taxon>Bacteria</taxon>
        <taxon>Bacillati</taxon>
        <taxon>Actinomycetota</taxon>
        <taxon>Actinomycetes</taxon>
        <taxon>Kitasatosporales</taxon>
        <taxon>Streptomycetaceae</taxon>
        <taxon>Streptacidiphilus</taxon>
    </lineage>
</organism>
<comment type="caution">
    <text evidence="3">The sequence shown here is derived from an EMBL/GenBank/DDBJ whole genome shotgun (WGS) entry which is preliminary data.</text>
</comment>
<dbReference type="Proteomes" id="UP000657385">
    <property type="component" value="Unassembled WGS sequence"/>
</dbReference>
<feature type="transmembrane region" description="Helical" evidence="2">
    <location>
        <begin position="35"/>
        <end position="53"/>
    </location>
</feature>
<feature type="compositionally biased region" description="Low complexity" evidence="1">
    <location>
        <begin position="116"/>
        <end position="133"/>
    </location>
</feature>
<protein>
    <submittedName>
        <fullName evidence="3">Septum formation initiator family protein</fullName>
    </submittedName>
</protein>
<dbReference type="AlphaFoldDB" id="A0A931B212"/>
<evidence type="ECO:0000313" key="4">
    <source>
        <dbReference type="Proteomes" id="UP000657385"/>
    </source>
</evidence>
<evidence type="ECO:0000256" key="2">
    <source>
        <dbReference type="SAM" id="Phobius"/>
    </source>
</evidence>
<dbReference type="Pfam" id="PF04977">
    <property type="entry name" value="DivIC"/>
    <property type="match status" value="1"/>
</dbReference>
<feature type="region of interest" description="Disordered" evidence="1">
    <location>
        <begin position="1"/>
        <end position="28"/>
    </location>
</feature>
<dbReference type="InterPro" id="IPR007060">
    <property type="entry name" value="FtsL/DivIC"/>
</dbReference>
<reference evidence="3" key="1">
    <citation type="submission" date="2020-11" db="EMBL/GenBank/DDBJ databases">
        <title>Isolation and identification of active actinomycetes.</title>
        <authorList>
            <person name="Yu B."/>
        </authorList>
    </citation>
    <scope>NUCLEOTIDE SEQUENCE</scope>
    <source>
        <strain evidence="3">NEAU-YB345</strain>
    </source>
</reference>
<accession>A0A931B212</accession>
<feature type="compositionally biased region" description="Basic and acidic residues" evidence="1">
    <location>
        <begin position="7"/>
        <end position="20"/>
    </location>
</feature>